<dbReference type="AlphaFoldDB" id="Q2J9Q5"/>
<name>Q2J9Q5_FRACC</name>
<dbReference type="EMBL" id="CP000249">
    <property type="protein sequence ID" value="ABD11987.1"/>
    <property type="molecule type" value="Genomic_DNA"/>
</dbReference>
<dbReference type="HOGENOM" id="CLU_2342670_0_0_11"/>
<protein>
    <submittedName>
        <fullName evidence="1">Uncharacterized protein</fullName>
    </submittedName>
</protein>
<evidence type="ECO:0000313" key="1">
    <source>
        <dbReference type="EMBL" id="ABD11987.1"/>
    </source>
</evidence>
<evidence type="ECO:0000313" key="2">
    <source>
        <dbReference type="Proteomes" id="UP000001937"/>
    </source>
</evidence>
<dbReference type="Proteomes" id="UP000001937">
    <property type="component" value="Chromosome"/>
</dbReference>
<accession>A0A1X1Q196</accession>
<sequence length="97" mass="10240">MPSSAWHPGTGPVTTGILAEPLFLHTPARVPPCPATAGQVRTADRANENVARIVLRSGDTAAGDLPDGWSRAVLRELGTIQAGPSNQVVKRLLTNHR</sequence>
<dbReference type="STRING" id="106370.Francci3_2625"/>
<dbReference type="KEGG" id="fra:Francci3_2625"/>
<accession>Q2J9Q5</accession>
<gene>
    <name evidence="1" type="ordered locus">Francci3_2625</name>
</gene>
<keyword evidence="2" id="KW-1185">Reference proteome</keyword>
<reference evidence="1 2" key="1">
    <citation type="journal article" date="2007" name="Genome Res.">
        <title>Genome characteristics of facultatively symbiotic Frankia sp. strains reflect host range and host plant biogeography.</title>
        <authorList>
            <person name="Normand P."/>
            <person name="Lapierre P."/>
            <person name="Tisa L.S."/>
            <person name="Gogarten J.P."/>
            <person name="Alloisio N."/>
            <person name="Bagnarol E."/>
            <person name="Bassi C.A."/>
            <person name="Berry A.M."/>
            <person name="Bickhart D.M."/>
            <person name="Choisne N."/>
            <person name="Couloux A."/>
            <person name="Cournoyer B."/>
            <person name="Cruveiller S."/>
            <person name="Daubin V."/>
            <person name="Demange N."/>
            <person name="Francino M.P."/>
            <person name="Goltsman E."/>
            <person name="Huang Y."/>
            <person name="Kopp O.R."/>
            <person name="Labarre L."/>
            <person name="Lapidus A."/>
            <person name="Lavire C."/>
            <person name="Marechal J."/>
            <person name="Martinez M."/>
            <person name="Mastronunzio J.E."/>
            <person name="Mullin B.C."/>
            <person name="Niemann J."/>
            <person name="Pujic P."/>
            <person name="Rawnsley T."/>
            <person name="Rouy Z."/>
            <person name="Schenowitz C."/>
            <person name="Sellstedt A."/>
            <person name="Tavares F."/>
            <person name="Tomkins J.P."/>
            <person name="Vallenet D."/>
            <person name="Valverde C."/>
            <person name="Wall L.G."/>
            <person name="Wang Y."/>
            <person name="Medigue C."/>
            <person name="Benson D.R."/>
        </authorList>
    </citation>
    <scope>NUCLEOTIDE SEQUENCE [LARGE SCALE GENOMIC DNA]</scope>
    <source>
        <strain evidence="2">DSM 45818 / CECT 9043 / CcI3</strain>
    </source>
</reference>
<dbReference type="RefSeq" id="WP_011437022.1">
    <property type="nucleotide sequence ID" value="NZ_MSEA01000051.1"/>
</dbReference>
<organism evidence="1 2">
    <name type="scientific">Frankia casuarinae (strain DSM 45818 / CECT 9043 / HFP020203 / CcI3)</name>
    <dbReference type="NCBI Taxonomy" id="106370"/>
    <lineage>
        <taxon>Bacteria</taxon>
        <taxon>Bacillati</taxon>
        <taxon>Actinomycetota</taxon>
        <taxon>Actinomycetes</taxon>
        <taxon>Frankiales</taxon>
        <taxon>Frankiaceae</taxon>
        <taxon>Frankia</taxon>
    </lineage>
</organism>
<proteinExistence type="predicted"/>